<evidence type="ECO:0000256" key="3">
    <source>
        <dbReference type="SAM" id="Phobius"/>
    </source>
</evidence>
<keyword evidence="1" id="KW-0863">Zinc-finger</keyword>
<reference evidence="6" key="1">
    <citation type="submission" date="2025-08" db="UniProtKB">
        <authorList>
            <consortium name="RefSeq"/>
        </authorList>
    </citation>
    <scope>IDENTIFICATION</scope>
    <source>
        <strain evidence="6">Aabys</strain>
        <tissue evidence="6">Whole body</tissue>
    </source>
</reference>
<dbReference type="Gene3D" id="3.30.40.10">
    <property type="entry name" value="Zinc/RING finger domain, C3HC4 (zinc finger)"/>
    <property type="match status" value="2"/>
</dbReference>
<feature type="domain" description="UBP-type" evidence="4">
    <location>
        <begin position="100"/>
        <end position="205"/>
    </location>
</feature>
<dbReference type="RefSeq" id="XP_005188965.3">
    <property type="nucleotide sequence ID" value="XM_005188908.4"/>
</dbReference>
<keyword evidence="3" id="KW-0472">Membrane</keyword>
<dbReference type="PANTHER" id="PTHR24007">
    <property type="entry name" value="BRCA1-ASSOCIATED PROTEIN"/>
    <property type="match status" value="1"/>
</dbReference>
<dbReference type="GeneID" id="101897479"/>
<feature type="coiled-coil region" evidence="2">
    <location>
        <begin position="230"/>
        <end position="271"/>
    </location>
</feature>
<dbReference type="SMART" id="SM00290">
    <property type="entry name" value="ZnF_UBP"/>
    <property type="match status" value="2"/>
</dbReference>
<keyword evidence="3" id="KW-1133">Transmembrane helix</keyword>
<feature type="domain" description="UBP-type" evidence="4">
    <location>
        <begin position="4"/>
        <end position="99"/>
    </location>
</feature>
<dbReference type="Proteomes" id="UP001652621">
    <property type="component" value="Unplaced"/>
</dbReference>
<evidence type="ECO:0000313" key="5">
    <source>
        <dbReference type="Proteomes" id="UP001652621"/>
    </source>
</evidence>
<name>A0A9J7I568_MUSDO</name>
<dbReference type="InterPro" id="IPR013083">
    <property type="entry name" value="Znf_RING/FYVE/PHD"/>
</dbReference>
<keyword evidence="3" id="KW-0812">Transmembrane</keyword>
<keyword evidence="1" id="KW-0479">Metal-binding</keyword>
<dbReference type="PROSITE" id="PS50271">
    <property type="entry name" value="ZF_UBP"/>
    <property type="match status" value="2"/>
</dbReference>
<proteinExistence type="predicted"/>
<accession>A0A9J7I568</accession>
<dbReference type="STRING" id="7370.A0A1I8N2J5"/>
<evidence type="ECO:0000256" key="1">
    <source>
        <dbReference type="PROSITE-ProRule" id="PRU00502"/>
    </source>
</evidence>
<dbReference type="SUPFAM" id="SSF57850">
    <property type="entry name" value="RING/U-box"/>
    <property type="match status" value="2"/>
</dbReference>
<keyword evidence="5" id="KW-1185">Reference proteome</keyword>
<dbReference type="InterPro" id="IPR001607">
    <property type="entry name" value="Znf_UBP"/>
</dbReference>
<feature type="transmembrane region" description="Helical" evidence="3">
    <location>
        <begin position="306"/>
        <end position="328"/>
    </location>
</feature>
<sequence length="331" mass="38205">MEADMANDFQAYGQQCTKNAVSCMQCPESECLWFCLSCGHIGCSRHKNRHALQHYFNTGHGLSMNLKNFQVWNYKRNRYDAVISNARKSEEKCRPQCQCPICEYYKIPKLNCDATSIPITCMSCSEKEGLWLCLTCNHVGCARYLNGHALRHNEELGHCQVMDLKIFSIWDYKLDQYIHRCLCNRDCGTRQKSTSGTLLNVELQPGSPPEQMYEKRIQCLENEWKTFCQLKETNRQMISIEQRLITLSEEKKLLESKLMEHDSKLNELLSQFKGGNQNSCFPTSFATSAQQNDNNISPFNLDQTQLLIMSLVILFLFSFVQLLIQAIVGRN</sequence>
<dbReference type="PANTHER" id="PTHR24007:SF7">
    <property type="entry name" value="BRCA1-ASSOCIATED PROTEIN"/>
    <property type="match status" value="1"/>
</dbReference>
<protein>
    <submittedName>
        <fullName evidence="6">Uncharacterized protein LOC101897479</fullName>
    </submittedName>
</protein>
<gene>
    <name evidence="6" type="primary">LOC101897479</name>
</gene>
<evidence type="ECO:0000256" key="2">
    <source>
        <dbReference type="SAM" id="Coils"/>
    </source>
</evidence>
<keyword evidence="2" id="KW-0175">Coiled coil</keyword>
<keyword evidence="1" id="KW-0862">Zinc</keyword>
<evidence type="ECO:0000313" key="6">
    <source>
        <dbReference type="RefSeq" id="XP_005188965.3"/>
    </source>
</evidence>
<dbReference type="VEuPathDB" id="VectorBase:MDOA010877"/>
<dbReference type="VEuPathDB" id="VectorBase:MDOMA2_007892"/>
<dbReference type="eggNOG" id="KOG0804">
    <property type="taxonomic scope" value="Eukaryota"/>
</dbReference>
<dbReference type="Pfam" id="PF02148">
    <property type="entry name" value="zf-UBP"/>
    <property type="match status" value="2"/>
</dbReference>
<organism evidence="5 6">
    <name type="scientific">Musca domestica</name>
    <name type="common">House fly</name>
    <dbReference type="NCBI Taxonomy" id="7370"/>
    <lineage>
        <taxon>Eukaryota</taxon>
        <taxon>Metazoa</taxon>
        <taxon>Ecdysozoa</taxon>
        <taxon>Arthropoda</taxon>
        <taxon>Hexapoda</taxon>
        <taxon>Insecta</taxon>
        <taxon>Pterygota</taxon>
        <taxon>Neoptera</taxon>
        <taxon>Endopterygota</taxon>
        <taxon>Diptera</taxon>
        <taxon>Brachycera</taxon>
        <taxon>Muscomorpha</taxon>
        <taxon>Muscoidea</taxon>
        <taxon>Muscidae</taxon>
        <taxon>Musca</taxon>
    </lineage>
</organism>
<evidence type="ECO:0000259" key="4">
    <source>
        <dbReference type="PROSITE" id="PS50271"/>
    </source>
</evidence>
<dbReference type="OrthoDB" id="21192at2759"/>